<dbReference type="EMBL" id="CP049801">
    <property type="protein sequence ID" value="QIO04550.1"/>
    <property type="molecule type" value="Genomic_DNA"/>
</dbReference>
<protein>
    <recommendedName>
        <fullName evidence="6">O-antigen ligase-related domain-containing protein</fullName>
    </recommendedName>
</protein>
<feature type="transmembrane region" description="Helical" evidence="5">
    <location>
        <begin position="333"/>
        <end position="351"/>
    </location>
</feature>
<feature type="transmembrane region" description="Helical" evidence="5">
    <location>
        <begin position="155"/>
        <end position="178"/>
    </location>
</feature>
<sequence length="407" mass="47420">MFKPVLIFKSYFIFLMLSLFLTYFTSSGIISYSLPILSCVMVFLYFIVNKFYLKDNEWLIIFVYFSFTVLGLIYYYINPYKGYLISQYMIFILSFPFSVVCLICLERYLNYEEFCGFINKLIAFFSIGQLLVTLGQFAAYLYGFNFKVTEDYENIMMISGTFFNSNDLSVVVILMAFIYKFTSKYQQKWISYSIWIILAYLLIVTGSRVCLFLFALILLSMGQFTYKKIITISSLVLSTFVLLVFFGNLEVDVDHPLYRIVYRINSINSMIVNGMNSDESVSDRSSFYLYFIQHIEDIGIGSVSIGNYFKFANHSFNFSPLFFINPHSFIVEIAYWMGWIGLIIYLVLYSIMVMKSRVNLLFILVSFSTLFVSSSLMGNMVYFLLVAMASWICYLSVNQTSKLDSKI</sequence>
<dbReference type="AlphaFoldDB" id="A0A6G8RRV1"/>
<evidence type="ECO:0000313" key="8">
    <source>
        <dbReference type="Proteomes" id="UP000502297"/>
    </source>
</evidence>
<feature type="transmembrane region" description="Helical" evidence="5">
    <location>
        <begin position="358"/>
        <end position="374"/>
    </location>
</feature>
<feature type="transmembrane region" description="Helical" evidence="5">
    <location>
        <begin position="121"/>
        <end position="143"/>
    </location>
</feature>
<name>A0A6G8RRV1_9GAMM</name>
<evidence type="ECO:0000256" key="4">
    <source>
        <dbReference type="ARBA" id="ARBA00023136"/>
    </source>
</evidence>
<feature type="transmembrane region" description="Helical" evidence="5">
    <location>
        <begin position="89"/>
        <end position="109"/>
    </location>
</feature>
<feature type="transmembrane region" description="Helical" evidence="5">
    <location>
        <begin position="32"/>
        <end position="52"/>
    </location>
</feature>
<evidence type="ECO:0000256" key="5">
    <source>
        <dbReference type="SAM" id="Phobius"/>
    </source>
</evidence>
<evidence type="ECO:0000256" key="1">
    <source>
        <dbReference type="ARBA" id="ARBA00004141"/>
    </source>
</evidence>
<dbReference type="Pfam" id="PF04932">
    <property type="entry name" value="Wzy_C"/>
    <property type="match status" value="1"/>
</dbReference>
<dbReference type="Proteomes" id="UP000502297">
    <property type="component" value="Chromosome"/>
</dbReference>
<feature type="transmembrane region" description="Helical" evidence="5">
    <location>
        <begin position="6"/>
        <end position="25"/>
    </location>
</feature>
<dbReference type="PANTHER" id="PTHR37422:SF13">
    <property type="entry name" value="LIPOPOLYSACCHARIDE BIOSYNTHESIS PROTEIN PA4999-RELATED"/>
    <property type="match status" value="1"/>
</dbReference>
<reference evidence="7 8" key="1">
    <citation type="submission" date="2020-03" db="EMBL/GenBank/DDBJ databases">
        <authorList>
            <person name="Zhu W."/>
        </authorList>
    </citation>
    <scope>NUCLEOTIDE SEQUENCE [LARGE SCALE GENOMIC DNA]</scope>
    <source>
        <strain evidence="7 8">323-1</strain>
    </source>
</reference>
<evidence type="ECO:0000256" key="2">
    <source>
        <dbReference type="ARBA" id="ARBA00022692"/>
    </source>
</evidence>
<dbReference type="PANTHER" id="PTHR37422">
    <property type="entry name" value="TEICHURONIC ACID BIOSYNTHESIS PROTEIN TUAE"/>
    <property type="match status" value="1"/>
</dbReference>
<dbReference type="RefSeq" id="WP_166221284.1">
    <property type="nucleotide sequence ID" value="NZ_CP049801.1"/>
</dbReference>
<dbReference type="InterPro" id="IPR051533">
    <property type="entry name" value="WaaL-like"/>
</dbReference>
<organism evidence="7 8">
    <name type="scientific">Acinetobacter shaoyimingii</name>
    <dbReference type="NCBI Taxonomy" id="2715164"/>
    <lineage>
        <taxon>Bacteria</taxon>
        <taxon>Pseudomonadati</taxon>
        <taxon>Pseudomonadota</taxon>
        <taxon>Gammaproteobacteria</taxon>
        <taxon>Moraxellales</taxon>
        <taxon>Moraxellaceae</taxon>
        <taxon>Acinetobacter</taxon>
    </lineage>
</organism>
<feature type="transmembrane region" description="Helical" evidence="5">
    <location>
        <begin position="229"/>
        <end position="249"/>
    </location>
</feature>
<keyword evidence="4 5" id="KW-0472">Membrane</keyword>
<feature type="transmembrane region" description="Helical" evidence="5">
    <location>
        <begin position="58"/>
        <end position="77"/>
    </location>
</feature>
<accession>A0A6G8RRV1</accession>
<keyword evidence="3 5" id="KW-1133">Transmembrane helix</keyword>
<evidence type="ECO:0000259" key="6">
    <source>
        <dbReference type="Pfam" id="PF04932"/>
    </source>
</evidence>
<feature type="domain" description="O-antigen ligase-related" evidence="6">
    <location>
        <begin position="196"/>
        <end position="346"/>
    </location>
</feature>
<dbReference type="GO" id="GO:0016020">
    <property type="term" value="C:membrane"/>
    <property type="evidence" value="ECO:0007669"/>
    <property type="project" value="UniProtKB-SubCell"/>
</dbReference>
<evidence type="ECO:0000313" key="7">
    <source>
        <dbReference type="EMBL" id="QIO04550.1"/>
    </source>
</evidence>
<gene>
    <name evidence="7" type="ORF">G8E00_00535</name>
</gene>
<keyword evidence="2 5" id="KW-0812">Transmembrane</keyword>
<dbReference type="InterPro" id="IPR007016">
    <property type="entry name" value="O-antigen_ligase-rel_domated"/>
</dbReference>
<keyword evidence="8" id="KW-1185">Reference proteome</keyword>
<feature type="transmembrane region" description="Helical" evidence="5">
    <location>
        <begin position="380"/>
        <end position="397"/>
    </location>
</feature>
<feature type="transmembrane region" description="Helical" evidence="5">
    <location>
        <begin position="190"/>
        <end position="217"/>
    </location>
</feature>
<comment type="subcellular location">
    <subcellularLocation>
        <location evidence="1">Membrane</location>
        <topology evidence="1">Multi-pass membrane protein</topology>
    </subcellularLocation>
</comment>
<proteinExistence type="predicted"/>
<evidence type="ECO:0000256" key="3">
    <source>
        <dbReference type="ARBA" id="ARBA00022989"/>
    </source>
</evidence>
<dbReference type="KEGG" id="asha:G8E00_00535"/>